<keyword evidence="9 14" id="KW-0133">Cell shape</keyword>
<evidence type="ECO:0000256" key="9">
    <source>
        <dbReference type="ARBA" id="ARBA00022960"/>
    </source>
</evidence>
<gene>
    <name evidence="14 18" type="primary">murC</name>
    <name evidence="18" type="ORF">CCDG5_0985</name>
</gene>
<dbReference type="STRING" id="29343.CCDG5_0985"/>
<evidence type="ECO:0000256" key="14">
    <source>
        <dbReference type="HAMAP-Rule" id="MF_00046"/>
    </source>
</evidence>
<evidence type="ECO:0000256" key="11">
    <source>
        <dbReference type="ARBA" id="ARBA00023306"/>
    </source>
</evidence>
<dbReference type="InterPro" id="IPR036615">
    <property type="entry name" value="Mur_ligase_C_dom_sf"/>
</dbReference>
<evidence type="ECO:0000256" key="2">
    <source>
        <dbReference type="ARBA" id="ARBA00004752"/>
    </source>
</evidence>
<dbReference type="Proteomes" id="UP000032431">
    <property type="component" value="Chromosome I"/>
</dbReference>
<comment type="pathway">
    <text evidence="2 14">Cell wall biogenesis; peptidoglycan biosynthesis.</text>
</comment>
<dbReference type="NCBIfam" id="TIGR01082">
    <property type="entry name" value="murC"/>
    <property type="match status" value="1"/>
</dbReference>
<dbReference type="SUPFAM" id="SSF53244">
    <property type="entry name" value="MurD-like peptide ligases, peptide-binding domain"/>
    <property type="match status" value="1"/>
</dbReference>
<dbReference type="GO" id="GO:0008360">
    <property type="term" value="P:regulation of cell shape"/>
    <property type="evidence" value="ECO:0007669"/>
    <property type="project" value="UniProtKB-KW"/>
</dbReference>
<dbReference type="InterPro" id="IPR004101">
    <property type="entry name" value="Mur_ligase_C"/>
</dbReference>
<evidence type="ECO:0000256" key="12">
    <source>
        <dbReference type="ARBA" id="ARBA00023316"/>
    </source>
</evidence>
<sequence length="454" mass="49340">MIIDPDILSKVKRLHFVGIGGAGMCALAEIMNSKGYQLTGSDNNESDNLSRIRKLGIPVTIGHKAENIGDAELVVHTAAVHSDNVELVYARSKGIPVIERAVLLGLIADKFKDTIAVSGTHGKTTTSCMLTQILLYADFDPTAIIGGKLPLIGGNSRVGKSELMVCEACEFNDSFLHLHPAVSIILNIDNDHLEYFKTIENLIAHFNIFANQTSRAIIYNGDDENTIKALADVKAQKISFGLSDKCDFRAENIKMEPGSHLYFDIVNAGIKIASIKLKIPGRHNVLNALAAAAAAYIAGAPAEAIEKGLNEYSGAGRRFEILGKVNGITIADDYAHHPAELEATLTAAKEMGFKRVWAVFQPFTYSRTAMLMDDFARVLRIPDRVVLAEIMGSREKNTYNVYSKDLAAKIPGSVYLPDFQSIADYILKNASSGDLVITLGCGDIYKAAKLMLHK</sequence>
<feature type="domain" description="Mur ligase central" evidence="17">
    <location>
        <begin position="117"/>
        <end position="295"/>
    </location>
</feature>
<organism evidence="18 19">
    <name type="scientific">[Clostridium] cellulosi</name>
    <dbReference type="NCBI Taxonomy" id="29343"/>
    <lineage>
        <taxon>Bacteria</taxon>
        <taxon>Bacillati</taxon>
        <taxon>Bacillota</taxon>
        <taxon>Clostridia</taxon>
        <taxon>Eubacteriales</taxon>
        <taxon>Oscillospiraceae</taxon>
        <taxon>Oscillospiraceae incertae sedis</taxon>
    </lineage>
</organism>
<dbReference type="GO" id="GO:0005737">
    <property type="term" value="C:cytoplasm"/>
    <property type="evidence" value="ECO:0007669"/>
    <property type="project" value="UniProtKB-SubCell"/>
</dbReference>
<dbReference type="GO" id="GO:0051301">
    <property type="term" value="P:cell division"/>
    <property type="evidence" value="ECO:0007669"/>
    <property type="project" value="UniProtKB-KW"/>
</dbReference>
<evidence type="ECO:0000256" key="13">
    <source>
        <dbReference type="ARBA" id="ARBA00047833"/>
    </source>
</evidence>
<dbReference type="Gene3D" id="3.40.50.720">
    <property type="entry name" value="NAD(P)-binding Rossmann-like Domain"/>
    <property type="match status" value="1"/>
</dbReference>
<evidence type="ECO:0000259" key="16">
    <source>
        <dbReference type="Pfam" id="PF02875"/>
    </source>
</evidence>
<dbReference type="AlphaFoldDB" id="A0A078KNJ7"/>
<dbReference type="PANTHER" id="PTHR43445">
    <property type="entry name" value="UDP-N-ACETYLMURAMATE--L-ALANINE LIGASE-RELATED"/>
    <property type="match status" value="1"/>
</dbReference>
<dbReference type="Pfam" id="PF08245">
    <property type="entry name" value="Mur_ligase_M"/>
    <property type="match status" value="1"/>
</dbReference>
<dbReference type="PATRIC" id="fig|29343.3.peg.1038"/>
<evidence type="ECO:0000259" key="15">
    <source>
        <dbReference type="Pfam" id="PF01225"/>
    </source>
</evidence>
<proteinExistence type="inferred from homology"/>
<evidence type="ECO:0000256" key="4">
    <source>
        <dbReference type="ARBA" id="ARBA00022490"/>
    </source>
</evidence>
<dbReference type="InterPro" id="IPR050061">
    <property type="entry name" value="MurCDEF_pg_biosynth"/>
</dbReference>
<evidence type="ECO:0000256" key="5">
    <source>
        <dbReference type="ARBA" id="ARBA00022598"/>
    </source>
</evidence>
<evidence type="ECO:0000256" key="8">
    <source>
        <dbReference type="ARBA" id="ARBA00022840"/>
    </source>
</evidence>
<comment type="subcellular location">
    <subcellularLocation>
        <location evidence="1 14">Cytoplasm</location>
    </subcellularLocation>
</comment>
<dbReference type="Gene3D" id="3.40.1190.10">
    <property type="entry name" value="Mur-like, catalytic domain"/>
    <property type="match status" value="1"/>
</dbReference>
<evidence type="ECO:0000256" key="3">
    <source>
        <dbReference type="ARBA" id="ARBA00012211"/>
    </source>
</evidence>
<keyword evidence="10 14" id="KW-0573">Peptidoglycan synthesis</keyword>
<keyword evidence="12 14" id="KW-0961">Cell wall biogenesis/degradation</keyword>
<feature type="binding site" evidence="14">
    <location>
        <begin position="119"/>
        <end position="125"/>
    </location>
    <ligand>
        <name>ATP</name>
        <dbReference type="ChEBI" id="CHEBI:30616"/>
    </ligand>
</feature>
<evidence type="ECO:0000256" key="6">
    <source>
        <dbReference type="ARBA" id="ARBA00022618"/>
    </source>
</evidence>
<keyword evidence="6 14" id="KW-0132">Cell division</keyword>
<keyword evidence="7 14" id="KW-0547">Nucleotide-binding</keyword>
<dbReference type="GO" id="GO:0005524">
    <property type="term" value="F:ATP binding"/>
    <property type="evidence" value="ECO:0007669"/>
    <property type="project" value="UniProtKB-UniRule"/>
</dbReference>
<dbReference type="KEGG" id="ccel:CCDG5_0985"/>
<dbReference type="InterPro" id="IPR013221">
    <property type="entry name" value="Mur_ligase_cen"/>
</dbReference>
<feature type="domain" description="Mur ligase C-terminal" evidence="16">
    <location>
        <begin position="317"/>
        <end position="442"/>
    </location>
</feature>
<comment type="function">
    <text evidence="14">Cell wall formation.</text>
</comment>
<dbReference type="SUPFAM" id="SSF51984">
    <property type="entry name" value="MurCD N-terminal domain"/>
    <property type="match status" value="1"/>
</dbReference>
<dbReference type="HOGENOM" id="CLU_028104_1_0_9"/>
<evidence type="ECO:0000256" key="10">
    <source>
        <dbReference type="ARBA" id="ARBA00022984"/>
    </source>
</evidence>
<name>A0A078KNJ7_9FIRM</name>
<dbReference type="EMBL" id="LM995447">
    <property type="protein sequence ID" value="CDZ24102.1"/>
    <property type="molecule type" value="Genomic_DNA"/>
</dbReference>
<evidence type="ECO:0000256" key="1">
    <source>
        <dbReference type="ARBA" id="ARBA00004496"/>
    </source>
</evidence>
<dbReference type="GO" id="GO:0071555">
    <property type="term" value="P:cell wall organization"/>
    <property type="evidence" value="ECO:0007669"/>
    <property type="project" value="UniProtKB-KW"/>
</dbReference>
<evidence type="ECO:0000256" key="7">
    <source>
        <dbReference type="ARBA" id="ARBA00022741"/>
    </source>
</evidence>
<feature type="domain" description="Mur ligase N-terminal catalytic" evidence="15">
    <location>
        <begin position="14"/>
        <end position="111"/>
    </location>
</feature>
<dbReference type="Pfam" id="PF01225">
    <property type="entry name" value="Mur_ligase"/>
    <property type="match status" value="1"/>
</dbReference>
<keyword evidence="19" id="KW-1185">Reference proteome</keyword>
<dbReference type="InterPro" id="IPR036565">
    <property type="entry name" value="Mur-like_cat_sf"/>
</dbReference>
<dbReference type="HAMAP" id="MF_00046">
    <property type="entry name" value="MurC"/>
    <property type="match status" value="1"/>
</dbReference>
<dbReference type="UniPathway" id="UPA00219"/>
<accession>A0A078KNJ7</accession>
<dbReference type="Gene3D" id="3.90.190.20">
    <property type="entry name" value="Mur ligase, C-terminal domain"/>
    <property type="match status" value="1"/>
</dbReference>
<dbReference type="SUPFAM" id="SSF53623">
    <property type="entry name" value="MurD-like peptide ligases, catalytic domain"/>
    <property type="match status" value="1"/>
</dbReference>
<evidence type="ECO:0000259" key="17">
    <source>
        <dbReference type="Pfam" id="PF08245"/>
    </source>
</evidence>
<reference evidence="19" key="1">
    <citation type="submission" date="2014-07" db="EMBL/GenBank/DDBJ databases">
        <authorList>
            <person name="Wibberg D."/>
        </authorList>
    </citation>
    <scope>NUCLEOTIDE SEQUENCE [LARGE SCALE GENOMIC DNA]</scope>
    <source>
        <strain evidence="19">DG5</strain>
    </source>
</reference>
<dbReference type="InterPro" id="IPR005758">
    <property type="entry name" value="UDP-N-AcMur_Ala_ligase_MurC"/>
</dbReference>
<keyword evidence="11 14" id="KW-0131">Cell cycle</keyword>
<keyword evidence="4 14" id="KW-0963">Cytoplasm</keyword>
<evidence type="ECO:0000313" key="18">
    <source>
        <dbReference type="EMBL" id="CDZ24102.1"/>
    </source>
</evidence>
<evidence type="ECO:0000313" key="19">
    <source>
        <dbReference type="Proteomes" id="UP000032431"/>
    </source>
</evidence>
<dbReference type="GO" id="GO:0009252">
    <property type="term" value="P:peptidoglycan biosynthetic process"/>
    <property type="evidence" value="ECO:0007669"/>
    <property type="project" value="UniProtKB-UniRule"/>
</dbReference>
<keyword evidence="5 14" id="KW-0436">Ligase</keyword>
<dbReference type="EC" id="6.3.2.8" evidence="3 14"/>
<comment type="catalytic activity">
    <reaction evidence="13 14">
        <text>UDP-N-acetyl-alpha-D-muramate + L-alanine + ATP = UDP-N-acetyl-alpha-D-muramoyl-L-alanine + ADP + phosphate + H(+)</text>
        <dbReference type="Rhea" id="RHEA:23372"/>
        <dbReference type="ChEBI" id="CHEBI:15378"/>
        <dbReference type="ChEBI" id="CHEBI:30616"/>
        <dbReference type="ChEBI" id="CHEBI:43474"/>
        <dbReference type="ChEBI" id="CHEBI:57972"/>
        <dbReference type="ChEBI" id="CHEBI:70757"/>
        <dbReference type="ChEBI" id="CHEBI:83898"/>
        <dbReference type="ChEBI" id="CHEBI:456216"/>
        <dbReference type="EC" id="6.3.2.8"/>
    </reaction>
</comment>
<dbReference type="PANTHER" id="PTHR43445:SF3">
    <property type="entry name" value="UDP-N-ACETYLMURAMATE--L-ALANINE LIGASE"/>
    <property type="match status" value="1"/>
</dbReference>
<dbReference type="GO" id="GO:0008763">
    <property type="term" value="F:UDP-N-acetylmuramate-L-alanine ligase activity"/>
    <property type="evidence" value="ECO:0007669"/>
    <property type="project" value="UniProtKB-UniRule"/>
</dbReference>
<keyword evidence="8 14" id="KW-0067">ATP-binding</keyword>
<comment type="similarity">
    <text evidence="14">Belongs to the MurCDEF family.</text>
</comment>
<dbReference type="InterPro" id="IPR000713">
    <property type="entry name" value="Mur_ligase_N"/>
</dbReference>
<dbReference type="Pfam" id="PF02875">
    <property type="entry name" value="Mur_ligase_C"/>
    <property type="match status" value="1"/>
</dbReference>
<protein>
    <recommendedName>
        <fullName evidence="3 14">UDP-N-acetylmuramate--L-alanine ligase</fullName>
        <ecNumber evidence="3 14">6.3.2.8</ecNumber>
    </recommendedName>
    <alternativeName>
        <fullName evidence="14">UDP-N-acetylmuramoyl-L-alanine synthetase</fullName>
    </alternativeName>
</protein>